<protein>
    <submittedName>
        <fullName evidence="7">Radical SAM protein</fullName>
    </submittedName>
</protein>
<dbReference type="SFLD" id="SFLDS00029">
    <property type="entry name" value="Radical_SAM"/>
    <property type="match status" value="1"/>
</dbReference>
<dbReference type="InterPro" id="IPR050377">
    <property type="entry name" value="Radical_SAM_PqqE_MftC-like"/>
</dbReference>
<dbReference type="InterPro" id="IPR007197">
    <property type="entry name" value="rSAM"/>
</dbReference>
<name>A0AAE3JHY0_9SPIR</name>
<dbReference type="SUPFAM" id="SSF102114">
    <property type="entry name" value="Radical SAM enzymes"/>
    <property type="match status" value="1"/>
</dbReference>
<dbReference type="SMART" id="SM00729">
    <property type="entry name" value="Elp3"/>
    <property type="match status" value="1"/>
</dbReference>
<dbReference type="GO" id="GO:0051536">
    <property type="term" value="F:iron-sulfur cluster binding"/>
    <property type="evidence" value="ECO:0007669"/>
    <property type="project" value="UniProtKB-KW"/>
</dbReference>
<proteinExistence type="predicted"/>
<dbReference type="CDD" id="cd21109">
    <property type="entry name" value="SPASM"/>
    <property type="match status" value="1"/>
</dbReference>
<evidence type="ECO:0000256" key="1">
    <source>
        <dbReference type="ARBA" id="ARBA00001966"/>
    </source>
</evidence>
<evidence type="ECO:0000256" key="2">
    <source>
        <dbReference type="ARBA" id="ARBA00022691"/>
    </source>
</evidence>
<dbReference type="RefSeq" id="WP_230752576.1">
    <property type="nucleotide sequence ID" value="NZ_JAINWA010000001.1"/>
</dbReference>
<dbReference type="PANTHER" id="PTHR11228">
    <property type="entry name" value="RADICAL SAM DOMAIN PROTEIN"/>
    <property type="match status" value="1"/>
</dbReference>
<dbReference type="InterPro" id="IPR013785">
    <property type="entry name" value="Aldolase_TIM"/>
</dbReference>
<dbReference type="GO" id="GO:0046872">
    <property type="term" value="F:metal ion binding"/>
    <property type="evidence" value="ECO:0007669"/>
    <property type="project" value="UniProtKB-KW"/>
</dbReference>
<gene>
    <name evidence="7" type="ORF">K7J14_02235</name>
</gene>
<dbReference type="AlphaFoldDB" id="A0AAE3JHY0"/>
<dbReference type="SFLD" id="SFLDG01386">
    <property type="entry name" value="main_SPASM_domain-containing"/>
    <property type="match status" value="1"/>
</dbReference>
<keyword evidence="5" id="KW-0411">Iron-sulfur</keyword>
<evidence type="ECO:0000256" key="3">
    <source>
        <dbReference type="ARBA" id="ARBA00022723"/>
    </source>
</evidence>
<dbReference type="Proteomes" id="UP001198163">
    <property type="component" value="Unassembled WGS sequence"/>
</dbReference>
<evidence type="ECO:0000256" key="4">
    <source>
        <dbReference type="ARBA" id="ARBA00023004"/>
    </source>
</evidence>
<feature type="domain" description="Radical SAM core" evidence="6">
    <location>
        <begin position="144"/>
        <end position="355"/>
    </location>
</feature>
<keyword evidence="4" id="KW-0408">Iron</keyword>
<keyword evidence="3" id="KW-0479">Metal-binding</keyword>
<dbReference type="EMBL" id="JAINWA010000001">
    <property type="protein sequence ID" value="MCD1653516.1"/>
    <property type="molecule type" value="Genomic_DNA"/>
</dbReference>
<dbReference type="Gene3D" id="3.20.20.70">
    <property type="entry name" value="Aldolase class I"/>
    <property type="match status" value="1"/>
</dbReference>
<dbReference type="InterPro" id="IPR058240">
    <property type="entry name" value="rSAM_sf"/>
</dbReference>
<dbReference type="PROSITE" id="PS51918">
    <property type="entry name" value="RADICAL_SAM"/>
    <property type="match status" value="1"/>
</dbReference>
<keyword evidence="2" id="KW-0949">S-adenosyl-L-methionine</keyword>
<evidence type="ECO:0000256" key="5">
    <source>
        <dbReference type="ARBA" id="ARBA00023014"/>
    </source>
</evidence>
<dbReference type="PANTHER" id="PTHR11228:SF7">
    <property type="entry name" value="PQQA PEPTIDE CYCLASE"/>
    <property type="match status" value="1"/>
</dbReference>
<comment type="cofactor">
    <cofactor evidence="1">
        <name>[4Fe-4S] cluster</name>
        <dbReference type="ChEBI" id="CHEBI:49883"/>
    </cofactor>
</comment>
<evidence type="ECO:0000313" key="7">
    <source>
        <dbReference type="EMBL" id="MCD1653516.1"/>
    </source>
</evidence>
<dbReference type="CDD" id="cd01335">
    <property type="entry name" value="Radical_SAM"/>
    <property type="match status" value="1"/>
</dbReference>
<organism evidence="7 8">
    <name type="scientific">Teretinema zuelzerae</name>
    <dbReference type="NCBI Taxonomy" id="156"/>
    <lineage>
        <taxon>Bacteria</taxon>
        <taxon>Pseudomonadati</taxon>
        <taxon>Spirochaetota</taxon>
        <taxon>Spirochaetia</taxon>
        <taxon>Spirochaetales</taxon>
        <taxon>Treponemataceae</taxon>
        <taxon>Teretinema</taxon>
    </lineage>
</organism>
<dbReference type="GO" id="GO:0003824">
    <property type="term" value="F:catalytic activity"/>
    <property type="evidence" value="ECO:0007669"/>
    <property type="project" value="InterPro"/>
</dbReference>
<dbReference type="Pfam" id="PF13186">
    <property type="entry name" value="SPASM"/>
    <property type="match status" value="1"/>
</dbReference>
<dbReference type="InterPro" id="IPR023885">
    <property type="entry name" value="4Fe4S-binding_SPASM_dom"/>
</dbReference>
<comment type="caution">
    <text evidence="7">The sequence shown here is derived from an EMBL/GenBank/DDBJ whole genome shotgun (WGS) entry which is preliminary data.</text>
</comment>
<dbReference type="Pfam" id="PF04055">
    <property type="entry name" value="Radical_SAM"/>
    <property type="match status" value="1"/>
</dbReference>
<dbReference type="SFLD" id="SFLDG01067">
    <property type="entry name" value="SPASM/twitch_domain_containing"/>
    <property type="match status" value="1"/>
</dbReference>
<accession>A0AAE3JHY0</accession>
<evidence type="ECO:0000259" key="6">
    <source>
        <dbReference type="PROSITE" id="PS51918"/>
    </source>
</evidence>
<reference evidence="7" key="1">
    <citation type="submission" date="2021-08" db="EMBL/GenBank/DDBJ databases">
        <title>Comparative analyses of Brucepasteria parasyntrophica and Teretinema zuelzerae.</title>
        <authorList>
            <person name="Song Y."/>
            <person name="Brune A."/>
        </authorList>
    </citation>
    <scope>NUCLEOTIDE SEQUENCE</scope>
    <source>
        <strain evidence="7">DSM 1903</strain>
    </source>
</reference>
<evidence type="ECO:0000313" key="8">
    <source>
        <dbReference type="Proteomes" id="UP001198163"/>
    </source>
</evidence>
<dbReference type="InterPro" id="IPR006638">
    <property type="entry name" value="Elp3/MiaA/NifB-like_rSAM"/>
</dbReference>
<sequence>MYYQIKSNIMFRNYDKFGYITDNRNYCYKKKSGNNFVVGDKILSESGALFVSVLSLQPKEMSELVTQIMKCIADVEYDVINKDAKEFYSLLEGEGFIVSGETFDECKKNNTNAFKTVISEKNKTSIDCINNNIQLDTQDFFNKYYGSSPLLRSIHIEITSVCNERCIHCYIPNEFKNHHMDLALFNRIVEESTEMKVLNFTLTGGEPMLHPNFLEIISTCKKRNISMNILSNLTVLSEEILDEIKSNPLISIQASLYSIDPDVHDEITTVKGSCSLTKNAIKKLVDNNVNIQISCPILKQNVHCYLDVINWAREMNINVSSDHNLLGKYDSNTDNLDCRLDYEDIRNIQKNISYTDRSDLEKDIEEKKALSMDDAICSVCRYSFCVSEKGTVYPCAGWQNCVIGDLNKSTLSQIWYESKEISYLRNLKIKDFKKCLGCEDRIYCSICMARNANENKSHDPMQVSKYHCDLARLKKEMLMENNLTTAST</sequence>
<keyword evidence="8" id="KW-1185">Reference proteome</keyword>